<feature type="compositionally biased region" description="Low complexity" evidence="1">
    <location>
        <begin position="46"/>
        <end position="61"/>
    </location>
</feature>
<organism evidence="2">
    <name type="scientific">Brassica napus</name>
    <name type="common">Rape</name>
    <dbReference type="NCBI Taxonomy" id="3708"/>
    <lineage>
        <taxon>Eukaryota</taxon>
        <taxon>Viridiplantae</taxon>
        <taxon>Streptophyta</taxon>
        <taxon>Embryophyta</taxon>
        <taxon>Tracheophyta</taxon>
        <taxon>Spermatophyta</taxon>
        <taxon>Magnoliopsida</taxon>
        <taxon>eudicotyledons</taxon>
        <taxon>Gunneridae</taxon>
        <taxon>Pentapetalae</taxon>
        <taxon>rosids</taxon>
        <taxon>malvids</taxon>
        <taxon>Brassicales</taxon>
        <taxon>Brassicaceae</taxon>
        <taxon>Brassiceae</taxon>
        <taxon>Brassica</taxon>
    </lineage>
</organism>
<dbReference type="EMBL" id="HG994366">
    <property type="protein sequence ID" value="CAF1902290.1"/>
    <property type="molecule type" value="Genomic_DNA"/>
</dbReference>
<feature type="region of interest" description="Disordered" evidence="1">
    <location>
        <begin position="40"/>
        <end position="70"/>
    </location>
</feature>
<dbReference type="AlphaFoldDB" id="A0A816K7S4"/>
<gene>
    <name evidence="2" type="ORF">DARMORV10_C02P22640.1</name>
</gene>
<protein>
    <submittedName>
        <fullName evidence="2">(rape) hypothetical protein</fullName>
    </submittedName>
</protein>
<proteinExistence type="predicted"/>
<reference evidence="2" key="1">
    <citation type="submission" date="2021-01" db="EMBL/GenBank/DDBJ databases">
        <authorList>
            <consortium name="Genoscope - CEA"/>
            <person name="William W."/>
        </authorList>
    </citation>
    <scope>NUCLEOTIDE SEQUENCE</scope>
</reference>
<evidence type="ECO:0000313" key="2">
    <source>
        <dbReference type="EMBL" id="CAF1902290.1"/>
    </source>
</evidence>
<name>A0A816K7S4_BRANA</name>
<accession>A0A816K7S4</accession>
<dbReference type="PANTHER" id="PTHR34563:SF9">
    <property type="entry name" value="MADS-BOX DOMAIN-CONTAINING PROTEIN"/>
    <property type="match status" value="1"/>
</dbReference>
<dbReference type="PANTHER" id="PTHR34563">
    <property type="entry name" value="BNACNNG33880D PROTEIN"/>
    <property type="match status" value="1"/>
</dbReference>
<sequence length="101" mass="11618">MINFYNLNFFNLFQINQMVVRMRLGKIVGDLKVKIKTSLRMRKRSSLSSSSSSSSTSSSSSYEKIEKSDSMRFELRSRKAHKIIQQTLQIADSPTSRTYAL</sequence>
<evidence type="ECO:0000256" key="1">
    <source>
        <dbReference type="SAM" id="MobiDB-lite"/>
    </source>
</evidence>
<dbReference type="Proteomes" id="UP001295469">
    <property type="component" value="Chromosome C02"/>
</dbReference>